<evidence type="ECO:0000313" key="4">
    <source>
        <dbReference type="Proteomes" id="UP000005092"/>
    </source>
</evidence>
<protein>
    <recommendedName>
        <fullName evidence="5">Permease component of ribose/xylose/arabinose/galactoside ABC-type transporter</fullName>
    </recommendedName>
</protein>
<dbReference type="GO" id="GO:0005886">
    <property type="term" value="C:plasma membrane"/>
    <property type="evidence" value="ECO:0007669"/>
    <property type="project" value="TreeGrafter"/>
</dbReference>
<evidence type="ECO:0000313" key="3">
    <source>
        <dbReference type="EMBL" id="EJB08183.1"/>
    </source>
</evidence>
<dbReference type="PANTHER" id="PTHR32196:SF21">
    <property type="entry name" value="ABC TRANSPORTER PERMEASE PROTEIN YPHD-RELATED"/>
    <property type="match status" value="1"/>
</dbReference>
<proteinExistence type="predicted"/>
<reference evidence="3 4" key="1">
    <citation type="submission" date="2012-02" db="EMBL/GenBank/DDBJ databases">
        <title>Improved High-Quality Draft Sequence of Rhizobium leguminosarum bv. trifolii WSM597.</title>
        <authorList>
            <consortium name="US DOE Joint Genome Institute"/>
            <person name="Lucas S."/>
            <person name="Han J."/>
            <person name="Lapidus A."/>
            <person name="Cheng J.-F."/>
            <person name="Goodwin L."/>
            <person name="Pitluck S."/>
            <person name="Peters L."/>
            <person name="Ovchinnikova G."/>
            <person name="Held B."/>
            <person name="Detter J.C."/>
            <person name="Han C."/>
            <person name="Tapia R."/>
            <person name="Land M."/>
            <person name="Hauser L."/>
            <person name="Kyrpides N."/>
            <person name="Ivanova N."/>
            <person name="Pagani I."/>
            <person name="Brau L."/>
            <person name="Yates R."/>
            <person name="O'Hara G."/>
            <person name="Rui T."/>
            <person name="Howieson J."/>
            <person name="Reeve W."/>
            <person name="Woyke T."/>
        </authorList>
    </citation>
    <scope>NUCLEOTIDE SEQUENCE [LARGE SCALE GENOMIC DNA]</scope>
    <source>
        <strain evidence="3 4">WSM597</strain>
    </source>
</reference>
<feature type="non-terminal residue" evidence="3">
    <location>
        <position position="1"/>
    </location>
</feature>
<accession>J0HCL9</accession>
<dbReference type="HOGENOM" id="CLU_3073609_0_0_5"/>
<keyword evidence="1" id="KW-0813">Transport</keyword>
<keyword evidence="2" id="KW-0472">Membrane</keyword>
<sequence length="52" mass="5644">GTLIGTIILGVITSGFTFLKIGSYYQEVIKGAIIVLAVVIDQYRRSRQARGS</sequence>
<keyword evidence="2" id="KW-1003">Cell membrane</keyword>
<name>J0HCL9_RHILT</name>
<dbReference type="PANTHER" id="PTHR32196">
    <property type="entry name" value="ABC TRANSPORTER PERMEASE PROTEIN YPHD-RELATED-RELATED"/>
    <property type="match status" value="1"/>
</dbReference>
<evidence type="ECO:0000256" key="1">
    <source>
        <dbReference type="ARBA" id="ARBA00022448"/>
    </source>
</evidence>
<evidence type="ECO:0008006" key="5">
    <source>
        <dbReference type="Google" id="ProtNLM"/>
    </source>
</evidence>
<dbReference type="AlphaFoldDB" id="J0HCL9"/>
<gene>
    <name evidence="3" type="ORF">Rleg9DRAFT_7216</name>
</gene>
<dbReference type="EMBL" id="JH719381">
    <property type="protein sequence ID" value="EJB08183.1"/>
    <property type="molecule type" value="Genomic_DNA"/>
</dbReference>
<evidence type="ECO:0000256" key="2">
    <source>
        <dbReference type="ARBA" id="ARBA00022519"/>
    </source>
</evidence>
<dbReference type="Proteomes" id="UP000005092">
    <property type="component" value="Unassembled WGS sequence"/>
</dbReference>
<keyword evidence="2" id="KW-0997">Cell inner membrane</keyword>
<organism evidence="3 4">
    <name type="scientific">Rhizobium leguminosarum bv. trifolii WSM597</name>
    <dbReference type="NCBI Taxonomy" id="754764"/>
    <lineage>
        <taxon>Bacteria</taxon>
        <taxon>Pseudomonadati</taxon>
        <taxon>Pseudomonadota</taxon>
        <taxon>Alphaproteobacteria</taxon>
        <taxon>Hyphomicrobiales</taxon>
        <taxon>Rhizobiaceae</taxon>
        <taxon>Rhizobium/Agrobacterium group</taxon>
        <taxon>Rhizobium</taxon>
    </lineage>
</organism>